<keyword evidence="3" id="KW-1185">Reference proteome</keyword>
<gene>
    <name evidence="2" type="ORF">AG1IA_09794</name>
</gene>
<feature type="region of interest" description="Disordered" evidence="1">
    <location>
        <begin position="1"/>
        <end position="31"/>
    </location>
</feature>
<accession>L8WDB7</accession>
<name>L8WDB7_THACA</name>
<dbReference type="HOGENOM" id="CLU_2335083_0_0_1"/>
<dbReference type="AlphaFoldDB" id="L8WDB7"/>
<evidence type="ECO:0000256" key="1">
    <source>
        <dbReference type="SAM" id="MobiDB-lite"/>
    </source>
</evidence>
<dbReference type="Proteomes" id="UP000011668">
    <property type="component" value="Unassembled WGS sequence"/>
</dbReference>
<comment type="caution">
    <text evidence="2">The sequence shown here is derived from an EMBL/GenBank/DDBJ whole genome shotgun (WGS) entry which is preliminary data.</text>
</comment>
<reference evidence="2 3" key="1">
    <citation type="journal article" date="2013" name="Nat. Commun.">
        <title>The evolution and pathogenic mechanisms of the rice sheath blight pathogen.</title>
        <authorList>
            <person name="Zheng A."/>
            <person name="Lin R."/>
            <person name="Xu L."/>
            <person name="Qin P."/>
            <person name="Tang C."/>
            <person name="Ai P."/>
            <person name="Zhang D."/>
            <person name="Liu Y."/>
            <person name="Sun Z."/>
            <person name="Feng H."/>
            <person name="Wang Y."/>
            <person name="Chen Y."/>
            <person name="Liang X."/>
            <person name="Fu R."/>
            <person name="Li Q."/>
            <person name="Zhang J."/>
            <person name="Yu X."/>
            <person name="Xie Z."/>
            <person name="Ding L."/>
            <person name="Guan P."/>
            <person name="Tang J."/>
            <person name="Liang Y."/>
            <person name="Wang S."/>
            <person name="Deng Q."/>
            <person name="Li S."/>
            <person name="Zhu J."/>
            <person name="Wang L."/>
            <person name="Liu H."/>
            <person name="Li P."/>
        </authorList>
    </citation>
    <scope>NUCLEOTIDE SEQUENCE [LARGE SCALE GENOMIC DNA]</scope>
    <source>
        <strain evidence="3">AG-1 IA</strain>
    </source>
</reference>
<proteinExistence type="predicted"/>
<organism evidence="2 3">
    <name type="scientific">Thanatephorus cucumeris (strain AG1-IA)</name>
    <name type="common">Rice sheath blight fungus</name>
    <name type="synonym">Rhizoctonia solani</name>
    <dbReference type="NCBI Taxonomy" id="983506"/>
    <lineage>
        <taxon>Eukaryota</taxon>
        <taxon>Fungi</taxon>
        <taxon>Dikarya</taxon>
        <taxon>Basidiomycota</taxon>
        <taxon>Agaricomycotina</taxon>
        <taxon>Agaricomycetes</taxon>
        <taxon>Cantharellales</taxon>
        <taxon>Ceratobasidiaceae</taxon>
        <taxon>Rhizoctonia</taxon>
        <taxon>Rhizoctonia solani AG-1</taxon>
    </lineage>
</organism>
<protein>
    <submittedName>
        <fullName evidence="2">Uncharacterized protein</fullName>
    </submittedName>
</protein>
<evidence type="ECO:0000313" key="2">
    <source>
        <dbReference type="EMBL" id="ELU36176.1"/>
    </source>
</evidence>
<sequence length="98" mass="11160">MTRLENGAHKQTRAPCPFPPPPFHWGSGKRPRVTIRRSEAADVPHVTLTYARFGPRAGHVAPDSHSHSHHDRNPHELLYIAGFEIRFRSFVSPPFHHS</sequence>
<dbReference type="EMBL" id="AFRT01004089">
    <property type="protein sequence ID" value="ELU36176.1"/>
    <property type="molecule type" value="Genomic_DNA"/>
</dbReference>
<evidence type="ECO:0000313" key="3">
    <source>
        <dbReference type="Proteomes" id="UP000011668"/>
    </source>
</evidence>